<proteinExistence type="predicted"/>
<dbReference type="Gene3D" id="1.10.30.50">
    <property type="match status" value="1"/>
</dbReference>
<dbReference type="InterPro" id="IPR052892">
    <property type="entry name" value="NA-targeting_endonuclease"/>
</dbReference>
<gene>
    <name evidence="2" type="ORF">NIES267_28320</name>
</gene>
<organism evidence="2 3">
    <name type="scientific">Calothrix parasitica NIES-267</name>
    <dbReference type="NCBI Taxonomy" id="1973488"/>
    <lineage>
        <taxon>Bacteria</taxon>
        <taxon>Bacillati</taxon>
        <taxon>Cyanobacteriota</taxon>
        <taxon>Cyanophyceae</taxon>
        <taxon>Nostocales</taxon>
        <taxon>Calotrichaceae</taxon>
        <taxon>Calothrix</taxon>
    </lineage>
</organism>
<dbReference type="InterPro" id="IPR029471">
    <property type="entry name" value="HNH_5"/>
</dbReference>
<feature type="domain" description="HNH nuclease" evidence="1">
    <location>
        <begin position="185"/>
        <end position="236"/>
    </location>
</feature>
<dbReference type="InterPro" id="IPR025938">
    <property type="entry name" value="RRXRR_dom"/>
</dbReference>
<protein>
    <submittedName>
        <fullName evidence="2">HNH endonuclease</fullName>
    </submittedName>
</protein>
<dbReference type="GO" id="GO:0004519">
    <property type="term" value="F:endonuclease activity"/>
    <property type="evidence" value="ECO:0007669"/>
    <property type="project" value="UniProtKB-KW"/>
</dbReference>
<dbReference type="EMBL" id="AP018227">
    <property type="protein sequence ID" value="BAY83345.1"/>
    <property type="molecule type" value="Genomic_DNA"/>
</dbReference>
<accession>A0A1Z4LQ30</accession>
<keyword evidence="2" id="KW-0378">Hydrolase</keyword>
<dbReference type="CDD" id="cd00085">
    <property type="entry name" value="HNHc"/>
    <property type="match status" value="1"/>
</dbReference>
<dbReference type="InterPro" id="IPR003615">
    <property type="entry name" value="HNH_nuc"/>
</dbReference>
<reference evidence="2 3" key="1">
    <citation type="submission" date="2017-06" db="EMBL/GenBank/DDBJ databases">
        <title>Genome sequencing of cyanobaciteial culture collection at National Institute for Environmental Studies (NIES).</title>
        <authorList>
            <person name="Hirose Y."/>
            <person name="Shimura Y."/>
            <person name="Fujisawa T."/>
            <person name="Nakamura Y."/>
            <person name="Kawachi M."/>
        </authorList>
    </citation>
    <scope>NUCLEOTIDE SEQUENCE [LARGE SCALE GENOMIC DNA]</scope>
    <source>
        <strain evidence="2 3">NIES-267</strain>
    </source>
</reference>
<keyword evidence="2" id="KW-0255">Endonuclease</keyword>
<dbReference type="Pfam" id="PF14239">
    <property type="entry name" value="RRXRR"/>
    <property type="match status" value="1"/>
</dbReference>
<evidence type="ECO:0000313" key="3">
    <source>
        <dbReference type="Proteomes" id="UP000218418"/>
    </source>
</evidence>
<dbReference type="InterPro" id="IPR047693">
    <property type="entry name" value="RNA-guided_IscB-like"/>
</dbReference>
<evidence type="ECO:0000313" key="2">
    <source>
        <dbReference type="EMBL" id="BAY83345.1"/>
    </source>
</evidence>
<evidence type="ECO:0000259" key="1">
    <source>
        <dbReference type="SMART" id="SM00507"/>
    </source>
</evidence>
<keyword evidence="3" id="KW-1185">Reference proteome</keyword>
<dbReference type="PANTHER" id="PTHR33877">
    <property type="entry name" value="SLL1193 PROTEIN"/>
    <property type="match status" value="1"/>
</dbReference>
<dbReference type="NCBIfam" id="NF040563">
    <property type="entry name" value="guided_IscB"/>
    <property type="match status" value="1"/>
</dbReference>
<dbReference type="Pfam" id="PF14279">
    <property type="entry name" value="HNH_5"/>
    <property type="match status" value="1"/>
</dbReference>
<dbReference type="PANTHER" id="PTHR33877:SF2">
    <property type="entry name" value="OS07G0170200 PROTEIN"/>
    <property type="match status" value="1"/>
</dbReference>
<dbReference type="Proteomes" id="UP000218418">
    <property type="component" value="Chromosome"/>
</dbReference>
<keyword evidence="2" id="KW-0540">Nuclease</keyword>
<sequence length="425" mass="49111">MQQNYVFLIDTNKQPLNLVTPKQARRLLEKGKAAVFRQYPFILILKTAIDNPTIRPLTLKLDPGSKVTGIVILSGENVIWCAELEHRGYQIKDALFSRRQLRSSRRNRKNWYRKPRFNNRTRSEDWLPPSLEHRILTTQTWVKRLMRYAPITELCIEKVKFDMQQMENPEVSAIEYQQGELQGYQVREYLLEKWSRECTYCGKKDVPLQIEHIYPKSKGGSNRVSNLCLACEKCNKKKGNKLVEEFLKKKPDLLKKIKSKAKKPLLDAAAVNATRNKLVKVLYNLLPTKTATGAQTKFNRTRLNLDKQHWIDAACVGDVDNLKLLTNQPLKIKCNGHGTRQMCRTDKYGFPTRYVPKIKFVKGFQTGDIVKAVIKTGKKVGEYVGRIATRSTGSFNISTREKLVQGISYKYCKTIHKKDGYSYAF</sequence>
<dbReference type="AlphaFoldDB" id="A0A1Z4LQ30"/>
<dbReference type="SMART" id="SM00507">
    <property type="entry name" value="HNHc"/>
    <property type="match status" value="1"/>
</dbReference>
<dbReference type="OrthoDB" id="9802901at2"/>
<name>A0A1Z4LQ30_9CYAN</name>